<dbReference type="InterPro" id="IPR029058">
    <property type="entry name" value="AB_hydrolase_fold"/>
</dbReference>
<evidence type="ECO:0000313" key="1">
    <source>
        <dbReference type="EMBL" id="MDX7989325.1"/>
    </source>
</evidence>
<dbReference type="SUPFAM" id="SSF53474">
    <property type="entry name" value="alpha/beta-Hydrolases"/>
    <property type="match status" value="1"/>
</dbReference>
<dbReference type="RefSeq" id="WP_319931694.1">
    <property type="nucleotide sequence ID" value="NZ_VCDN01000124.1"/>
</dbReference>
<dbReference type="PANTHER" id="PTHR15394">
    <property type="entry name" value="SERINE HYDROLASE RBBP9"/>
    <property type="match status" value="1"/>
</dbReference>
<proteinExistence type="predicted"/>
<dbReference type="PANTHER" id="PTHR15394:SF3">
    <property type="entry name" value="SERINE HYDROLASE RBBP9"/>
    <property type="match status" value="1"/>
</dbReference>
<accession>A0ABU4SF04</accession>
<gene>
    <name evidence="1" type="ORF">FE392_18820</name>
</gene>
<keyword evidence="2" id="KW-1185">Reference proteome</keyword>
<dbReference type="Gene3D" id="3.40.50.1820">
    <property type="entry name" value="alpha/beta hydrolase"/>
    <property type="match status" value="1"/>
</dbReference>
<name>A0ABU4SF04_9GAMM</name>
<dbReference type="EMBL" id="VCDN01000124">
    <property type="protein sequence ID" value="MDX7989325.1"/>
    <property type="molecule type" value="Genomic_DNA"/>
</dbReference>
<comment type="caution">
    <text evidence="1">The sequence shown here is derived from an EMBL/GenBank/DDBJ whole genome shotgun (WGS) entry which is preliminary data.</text>
</comment>
<dbReference type="Pfam" id="PF06821">
    <property type="entry name" value="Ser_hydrolase"/>
    <property type="match status" value="1"/>
</dbReference>
<organism evidence="1 2">
    <name type="scientific">Xenorhabdus santafensis</name>
    <dbReference type="NCBI Taxonomy" id="2582833"/>
    <lineage>
        <taxon>Bacteria</taxon>
        <taxon>Pseudomonadati</taxon>
        <taxon>Pseudomonadota</taxon>
        <taxon>Gammaproteobacteria</taxon>
        <taxon>Enterobacterales</taxon>
        <taxon>Morganellaceae</taxon>
        <taxon>Xenorhabdus</taxon>
    </lineage>
</organism>
<dbReference type="GO" id="GO:0016787">
    <property type="term" value="F:hydrolase activity"/>
    <property type="evidence" value="ECO:0007669"/>
    <property type="project" value="UniProtKB-KW"/>
</dbReference>
<evidence type="ECO:0000313" key="2">
    <source>
        <dbReference type="Proteomes" id="UP001271890"/>
    </source>
</evidence>
<dbReference type="Proteomes" id="UP001271890">
    <property type="component" value="Unassembled WGS sequence"/>
</dbReference>
<keyword evidence="1" id="KW-0378">Hydrolase</keyword>
<reference evidence="2" key="1">
    <citation type="journal article" date="2024" name="Toxins">
        <title>Genome Sequence Analysis of Native Xenorhabdus Strains Isolated from Entomopathogenic Nematodes in Argentina.</title>
        <authorList>
            <person name="Palma L."/>
            <person name="Frizzo L."/>
            <person name="Kaiser S."/>
            <person name="Berry C."/>
            <person name="Caballero P."/>
            <person name="Bode H.B."/>
            <person name="Del Valle E.E."/>
        </authorList>
    </citation>
    <scope>NUCLEOTIDE SEQUENCE [LARGE SCALE GENOMIC DNA]</scope>
    <source>
        <strain evidence="2">12</strain>
    </source>
</reference>
<sequence>MRLETISNDGLFSGKKVIVIHGYTASPASHWFPWLKEVLTEQGAEVKIPELPESSAPNPDAWAKTFMDIASDIDENTIIIGHSLGCITTLRHLEAIRTEALRIGGYIWVAGCGSAQETLPELDAFFTNEPLDYIYLRGLTENRVSIISANDEIVSPQSSYDLAHALQTEIITIDNGGHFLDRDGFTRLLPVYDALVAMVSK</sequence>
<dbReference type="InterPro" id="IPR010662">
    <property type="entry name" value="RBBP9/YdeN"/>
</dbReference>
<protein>
    <submittedName>
        <fullName evidence="1">Serine hydrolase family protein</fullName>
    </submittedName>
</protein>